<dbReference type="EMBL" id="DS114215">
    <property type="protein sequence ID" value="EAX89276.1"/>
    <property type="molecule type" value="Genomic_DNA"/>
</dbReference>
<feature type="signal peptide" evidence="1">
    <location>
        <begin position="1"/>
        <end position="19"/>
    </location>
</feature>
<name>A2G0N6_TRIV3</name>
<accession>A2G0N6</accession>
<dbReference type="KEGG" id="tva:4746945"/>
<dbReference type="AlphaFoldDB" id="A2G0N6"/>
<gene>
    <name evidence="2" type="ORF">TVAG_222300</name>
</gene>
<dbReference type="InterPro" id="IPR011050">
    <property type="entry name" value="Pectin_lyase_fold/virulence"/>
</dbReference>
<keyword evidence="1" id="KW-0732">Signal</keyword>
<evidence type="ECO:0000256" key="1">
    <source>
        <dbReference type="SAM" id="SignalP"/>
    </source>
</evidence>
<dbReference type="RefSeq" id="XP_001302206.1">
    <property type="nucleotide sequence ID" value="XM_001302205.1"/>
</dbReference>
<evidence type="ECO:0008006" key="4">
    <source>
        <dbReference type="Google" id="ProtNLM"/>
    </source>
</evidence>
<reference evidence="2" key="1">
    <citation type="submission" date="2006-10" db="EMBL/GenBank/DDBJ databases">
        <authorList>
            <person name="Amadeo P."/>
            <person name="Zhao Q."/>
            <person name="Wortman J."/>
            <person name="Fraser-Liggett C."/>
            <person name="Carlton J."/>
        </authorList>
    </citation>
    <scope>NUCLEOTIDE SEQUENCE</scope>
    <source>
        <strain evidence="2">G3</strain>
    </source>
</reference>
<reference evidence="2" key="2">
    <citation type="journal article" date="2007" name="Science">
        <title>Draft genome sequence of the sexually transmitted pathogen Trichomonas vaginalis.</title>
        <authorList>
            <person name="Carlton J.M."/>
            <person name="Hirt R.P."/>
            <person name="Silva J.C."/>
            <person name="Delcher A.L."/>
            <person name="Schatz M."/>
            <person name="Zhao Q."/>
            <person name="Wortman J.R."/>
            <person name="Bidwell S.L."/>
            <person name="Alsmark U.C.M."/>
            <person name="Besteiro S."/>
            <person name="Sicheritz-Ponten T."/>
            <person name="Noel C.J."/>
            <person name="Dacks J.B."/>
            <person name="Foster P.G."/>
            <person name="Simillion C."/>
            <person name="Van de Peer Y."/>
            <person name="Miranda-Saavedra D."/>
            <person name="Barton G.J."/>
            <person name="Westrop G.D."/>
            <person name="Mueller S."/>
            <person name="Dessi D."/>
            <person name="Fiori P.L."/>
            <person name="Ren Q."/>
            <person name="Paulsen I."/>
            <person name="Zhang H."/>
            <person name="Bastida-Corcuera F.D."/>
            <person name="Simoes-Barbosa A."/>
            <person name="Brown M.T."/>
            <person name="Hayes R.D."/>
            <person name="Mukherjee M."/>
            <person name="Okumura C.Y."/>
            <person name="Schneider R."/>
            <person name="Smith A.J."/>
            <person name="Vanacova S."/>
            <person name="Villalvazo M."/>
            <person name="Haas B.J."/>
            <person name="Pertea M."/>
            <person name="Feldblyum T.V."/>
            <person name="Utterback T.R."/>
            <person name="Shu C.L."/>
            <person name="Osoegawa K."/>
            <person name="de Jong P.J."/>
            <person name="Hrdy I."/>
            <person name="Horvathova L."/>
            <person name="Zubacova Z."/>
            <person name="Dolezal P."/>
            <person name="Malik S.B."/>
            <person name="Logsdon J.M. Jr."/>
            <person name="Henze K."/>
            <person name="Gupta A."/>
            <person name="Wang C.C."/>
            <person name="Dunne R.L."/>
            <person name="Upcroft J.A."/>
            <person name="Upcroft P."/>
            <person name="White O."/>
            <person name="Salzberg S.L."/>
            <person name="Tang P."/>
            <person name="Chiu C.-H."/>
            <person name="Lee Y.-S."/>
            <person name="Embley T.M."/>
            <person name="Coombs G.H."/>
            <person name="Mottram J.C."/>
            <person name="Tachezy J."/>
            <person name="Fraser-Liggett C.M."/>
            <person name="Johnson P.J."/>
        </authorList>
    </citation>
    <scope>NUCLEOTIDE SEQUENCE [LARGE SCALE GENOMIC DNA]</scope>
    <source>
        <strain evidence="2">G3</strain>
    </source>
</reference>
<organism evidence="2 3">
    <name type="scientific">Trichomonas vaginalis (strain ATCC PRA-98 / G3)</name>
    <dbReference type="NCBI Taxonomy" id="412133"/>
    <lineage>
        <taxon>Eukaryota</taxon>
        <taxon>Metamonada</taxon>
        <taxon>Parabasalia</taxon>
        <taxon>Trichomonadida</taxon>
        <taxon>Trichomonadidae</taxon>
        <taxon>Trichomonas</taxon>
    </lineage>
</organism>
<feature type="chain" id="PRO_5002643886" description="Right handed beta helix domain-containing protein" evidence="1">
    <location>
        <begin position="20"/>
        <end position="343"/>
    </location>
</feature>
<dbReference type="VEuPathDB" id="TrichDB:TVAG_222300"/>
<evidence type="ECO:0000313" key="2">
    <source>
        <dbReference type="EMBL" id="EAX89276.1"/>
    </source>
</evidence>
<dbReference type="SUPFAM" id="SSF51126">
    <property type="entry name" value="Pectin lyase-like"/>
    <property type="match status" value="1"/>
</dbReference>
<dbReference type="InParanoid" id="A2G0N6"/>
<keyword evidence="3" id="KW-1185">Reference proteome</keyword>
<evidence type="ECO:0000313" key="3">
    <source>
        <dbReference type="Proteomes" id="UP000001542"/>
    </source>
</evidence>
<protein>
    <recommendedName>
        <fullName evidence="4">Right handed beta helix domain-containing protein</fullName>
    </recommendedName>
</protein>
<sequence length="343" mass="37720">MRIALNTSLLSLAISRSFSQSPYMSPVLSPLQKNLLISKSRFQYFSSNLLSTSSKRLNLKVDHSLFKAFSRTAVSINSEYPDQPTDYSDSSLRDGSVTSFDYSAFVSCHSLNAEDSWSAKSGGAVYFNSNTNPINFTHCSFTDCYSAKYVGVLYLYASKITVLYNCFNGSKAAKSGSVSYIRPTDSLTMKGNSIINSQASNAITQMIRFDVSKVTSISDTNTSSCTCAGQSSGMEVYGCISKHFQFTYNTFCENSGKSTLTIVKESGDVVDSCNFQDNKQATTGIVFFLAEESTDSLVIRNSYFSPSTYLNFNSNMGSIINESTENSYVSDHQVSSFCFYAFT</sequence>
<dbReference type="VEuPathDB" id="TrichDB:TVAGG3_0891940"/>
<proteinExistence type="predicted"/>
<dbReference type="Proteomes" id="UP000001542">
    <property type="component" value="Unassembled WGS sequence"/>
</dbReference>